<evidence type="ECO:0008006" key="7">
    <source>
        <dbReference type="Google" id="ProtNLM"/>
    </source>
</evidence>
<accession>A0ABD3FEY6</accession>
<dbReference type="PANTHER" id="PTHR15228:SF25">
    <property type="entry name" value="F-BAR DOMAIN-CONTAINING PROTEIN"/>
    <property type="match status" value="1"/>
</dbReference>
<protein>
    <recommendedName>
        <fullName evidence="7">Rho-GAP domain-containing protein</fullName>
    </recommendedName>
</protein>
<dbReference type="Proteomes" id="UP001632037">
    <property type="component" value="Unassembled WGS sequence"/>
</dbReference>
<dbReference type="Gene3D" id="1.10.555.10">
    <property type="entry name" value="Rho GTPase activation protein"/>
    <property type="match status" value="1"/>
</dbReference>
<dbReference type="InterPro" id="IPR000198">
    <property type="entry name" value="RhoGAP_dom"/>
</dbReference>
<feature type="compositionally biased region" description="Basic and acidic residues" evidence="2">
    <location>
        <begin position="83"/>
        <end position="96"/>
    </location>
</feature>
<name>A0ABD3FEY6_9STRA</name>
<dbReference type="PROSITE" id="PS50238">
    <property type="entry name" value="RHOGAP"/>
    <property type="match status" value="1"/>
</dbReference>
<dbReference type="SMART" id="SM00324">
    <property type="entry name" value="RhoGAP"/>
    <property type="match status" value="1"/>
</dbReference>
<feature type="compositionally biased region" description="Low complexity" evidence="2">
    <location>
        <begin position="52"/>
        <end position="65"/>
    </location>
</feature>
<feature type="domain" description="PH" evidence="3">
    <location>
        <begin position="374"/>
        <end position="530"/>
    </location>
</feature>
<dbReference type="SMART" id="SM00233">
    <property type="entry name" value="PH"/>
    <property type="match status" value="1"/>
</dbReference>
<evidence type="ECO:0000259" key="3">
    <source>
        <dbReference type="PROSITE" id="PS50003"/>
    </source>
</evidence>
<evidence type="ECO:0000313" key="5">
    <source>
        <dbReference type="EMBL" id="KAL3664075.1"/>
    </source>
</evidence>
<feature type="region of interest" description="Disordered" evidence="2">
    <location>
        <begin position="470"/>
        <end position="506"/>
    </location>
</feature>
<reference evidence="5 6" key="1">
    <citation type="submission" date="2024-09" db="EMBL/GenBank/DDBJ databases">
        <title>Genome sequencing and assembly of Phytophthora oleae, isolate VK10A, causative agent of rot of olive drupes.</title>
        <authorList>
            <person name="Conti Taguali S."/>
            <person name="Riolo M."/>
            <person name="La Spada F."/>
            <person name="Cacciola S.O."/>
            <person name="Dionisio G."/>
        </authorList>
    </citation>
    <scope>NUCLEOTIDE SEQUENCE [LARGE SCALE GENOMIC DNA]</scope>
    <source>
        <strain evidence="5 6">VK10A</strain>
    </source>
</reference>
<comment type="caution">
    <text evidence="5">The sequence shown here is derived from an EMBL/GenBank/DDBJ whole genome shotgun (WGS) entry which is preliminary data.</text>
</comment>
<gene>
    <name evidence="5" type="ORF">V7S43_010960</name>
</gene>
<feature type="compositionally biased region" description="Low complexity" evidence="2">
    <location>
        <begin position="285"/>
        <end position="296"/>
    </location>
</feature>
<keyword evidence="6" id="KW-1185">Reference proteome</keyword>
<dbReference type="PANTHER" id="PTHR15228">
    <property type="entry name" value="SPERMATHECAL PHYSIOLOGY VARIANT"/>
    <property type="match status" value="1"/>
</dbReference>
<dbReference type="Pfam" id="PF00620">
    <property type="entry name" value="RhoGAP"/>
    <property type="match status" value="1"/>
</dbReference>
<dbReference type="SUPFAM" id="SSF48350">
    <property type="entry name" value="GTPase activation domain, GAP"/>
    <property type="match status" value="1"/>
</dbReference>
<feature type="compositionally biased region" description="Low complexity" evidence="2">
    <location>
        <begin position="27"/>
        <end position="39"/>
    </location>
</feature>
<evidence type="ECO:0000259" key="4">
    <source>
        <dbReference type="PROSITE" id="PS50238"/>
    </source>
</evidence>
<dbReference type="InterPro" id="IPR001849">
    <property type="entry name" value="PH_domain"/>
</dbReference>
<feature type="region of interest" description="Disordered" evidence="2">
    <location>
        <begin position="1"/>
        <end position="323"/>
    </location>
</feature>
<evidence type="ECO:0000256" key="2">
    <source>
        <dbReference type="SAM" id="MobiDB-lite"/>
    </source>
</evidence>
<dbReference type="Gene3D" id="2.30.29.30">
    <property type="entry name" value="Pleckstrin-homology domain (PH domain)/Phosphotyrosine-binding domain (PTB)"/>
    <property type="match status" value="1"/>
</dbReference>
<sequence length="785" mass="85243">MPTAFGSRFRRPATAKAGVDERVGEMLSDSSDDGSPLGGDVRRNAAKKRTPSRSNDSSLRSSSASEGGGAVAPRKGTAKAGRMKSEHSDSEKKEPPPTKLPKPRKKMFGSLTRSQSSRTPSSTKKSAGRKWYSDSDEDEKDKTTKKPVKKECAKKSEIKSDSDEEEDSDLDAYIAGSMMNPPGKKTEEPAPTPAKQTRSKLKRLTDRKERVSTGGNESDGSGKGPPSSEPSAAQEAAKKKTNVLKLMTKTRTMSPFGGKGKGFGAGAPEAPAVNSPAEGRKAKRSTASASEHSTSEPPAPTNTGKGRPAEVQTGVAGGNAPSIIVNRRTDRLKHSASGSEYSGSPRLAVSSTDEVLSPGLRKVPGAFPGRPGSGVLLEGWLRQKQRRGIKGLKKWNSRYFVLYAKSNEVRYYADVVQSAWGPIPLGEIGSISLRLIQRIGKLSHPKYKGCRFDITCRNSWGTHYADDYVSSDEENSTNNPSNPSNEKAIPATPAKQEKGGTPRSSRVYSLVADSPQVTVAWVNMLDSLLIRSANSPRPDVDSQAETAGNASGRAKKSRAVARQRSSDLDTESSVLLGPGDNVPKAIIYAINFIFDSTPGIETEKFYEIEPDAAKLKAALKFLNEFAGESVTRKPTKEELEELLDAITAGAVVRLWLKQLEQPLIPFSMYDDFVALAREAQSAPFDLRRNLRALLEALPQKNLTMLACLLFHLNDVNVYASKNGMDAATLAHHFAEFIMRPQHKPPQTEDLKDDVVVVCRLVEEMITNVDTFIDEKEAQLLEDNRL</sequence>
<keyword evidence="1" id="KW-0343">GTPase activation</keyword>
<dbReference type="InterPro" id="IPR008936">
    <property type="entry name" value="Rho_GTPase_activation_prot"/>
</dbReference>
<evidence type="ECO:0000256" key="1">
    <source>
        <dbReference type="ARBA" id="ARBA00022468"/>
    </source>
</evidence>
<feature type="compositionally biased region" description="Low complexity" evidence="2">
    <location>
        <begin position="476"/>
        <end position="486"/>
    </location>
</feature>
<dbReference type="GO" id="GO:0005096">
    <property type="term" value="F:GTPase activator activity"/>
    <property type="evidence" value="ECO:0007669"/>
    <property type="project" value="UniProtKB-KW"/>
</dbReference>
<feature type="region of interest" description="Disordered" evidence="2">
    <location>
        <begin position="533"/>
        <end position="574"/>
    </location>
</feature>
<dbReference type="InterPro" id="IPR051025">
    <property type="entry name" value="RhoGAP"/>
</dbReference>
<dbReference type="SUPFAM" id="SSF50729">
    <property type="entry name" value="PH domain-like"/>
    <property type="match status" value="1"/>
</dbReference>
<dbReference type="InterPro" id="IPR011993">
    <property type="entry name" value="PH-like_dom_sf"/>
</dbReference>
<feature type="domain" description="Rho-GAP" evidence="4">
    <location>
        <begin position="566"/>
        <end position="772"/>
    </location>
</feature>
<dbReference type="PROSITE" id="PS50003">
    <property type="entry name" value="PH_DOMAIN"/>
    <property type="match status" value="1"/>
</dbReference>
<evidence type="ECO:0000313" key="6">
    <source>
        <dbReference type="Proteomes" id="UP001632037"/>
    </source>
</evidence>
<feature type="compositionally biased region" description="Low complexity" evidence="2">
    <location>
        <begin position="224"/>
        <end position="235"/>
    </location>
</feature>
<feature type="compositionally biased region" description="Basic and acidic residues" evidence="2">
    <location>
        <begin position="140"/>
        <end position="161"/>
    </location>
</feature>
<proteinExistence type="predicted"/>
<dbReference type="EMBL" id="JBIMZQ010000025">
    <property type="protein sequence ID" value="KAL3664075.1"/>
    <property type="molecule type" value="Genomic_DNA"/>
</dbReference>
<feature type="compositionally biased region" description="Low complexity" evidence="2">
    <location>
        <begin position="110"/>
        <end position="125"/>
    </location>
</feature>
<dbReference type="AlphaFoldDB" id="A0ABD3FEY6"/>
<organism evidence="5 6">
    <name type="scientific">Phytophthora oleae</name>
    <dbReference type="NCBI Taxonomy" id="2107226"/>
    <lineage>
        <taxon>Eukaryota</taxon>
        <taxon>Sar</taxon>
        <taxon>Stramenopiles</taxon>
        <taxon>Oomycota</taxon>
        <taxon>Peronosporomycetes</taxon>
        <taxon>Peronosporales</taxon>
        <taxon>Peronosporaceae</taxon>
        <taxon>Phytophthora</taxon>
    </lineage>
</organism>
<dbReference type="CDD" id="cd00159">
    <property type="entry name" value="RhoGAP"/>
    <property type="match status" value="1"/>
</dbReference>